<reference evidence="1 2" key="1">
    <citation type="submission" date="2018-08" db="EMBL/GenBank/DDBJ databases">
        <title>A genome reference for cultivated species of the human gut microbiota.</title>
        <authorList>
            <person name="Zou Y."/>
            <person name="Xue W."/>
            <person name="Luo G."/>
        </authorList>
    </citation>
    <scope>NUCLEOTIDE SEQUENCE [LARGE SCALE GENOMIC DNA]</scope>
    <source>
        <strain evidence="1 2">AF21-24</strain>
    </source>
</reference>
<proteinExistence type="predicted"/>
<gene>
    <name evidence="1" type="ORF">DWX77_16615</name>
</gene>
<dbReference type="Proteomes" id="UP000284242">
    <property type="component" value="Unassembled WGS sequence"/>
</dbReference>
<comment type="caution">
    <text evidence="1">The sequence shown here is derived from an EMBL/GenBank/DDBJ whole genome shotgun (WGS) entry which is preliminary data.</text>
</comment>
<protein>
    <submittedName>
        <fullName evidence="1">DUF4177 domain-containing protein</fullName>
    </submittedName>
</protein>
<dbReference type="AlphaFoldDB" id="A0A412KFR7"/>
<dbReference type="EMBL" id="QRVV01000143">
    <property type="protein sequence ID" value="RGS67469.1"/>
    <property type="molecule type" value="Genomic_DNA"/>
</dbReference>
<name>A0A412KFR7_9FIRM</name>
<accession>A0A412KFR7</accession>
<evidence type="ECO:0000313" key="2">
    <source>
        <dbReference type="Proteomes" id="UP000284242"/>
    </source>
</evidence>
<organism evidence="1 2">
    <name type="scientific">Blautia obeum</name>
    <dbReference type="NCBI Taxonomy" id="40520"/>
    <lineage>
        <taxon>Bacteria</taxon>
        <taxon>Bacillati</taxon>
        <taxon>Bacillota</taxon>
        <taxon>Clostridia</taxon>
        <taxon>Lachnospirales</taxon>
        <taxon>Lachnospiraceae</taxon>
        <taxon>Blautia</taxon>
    </lineage>
</organism>
<evidence type="ECO:0000313" key="1">
    <source>
        <dbReference type="EMBL" id="RGS67469.1"/>
    </source>
</evidence>
<sequence>MISWGEEGRIYKFVEIKNTLILSRKVQSGFLYDQVKETIESEANHGWRLTQVIIPNKGKHSISGKKRLRLGAFFPWCYQLIFEKDEKENVLYEYKFYRVPLETKAQGSNVDCKDDFYMVKDFLLSMTDNDWKFKQIVIPFDEKKGIYCTLGYEVIFERKK</sequence>